<evidence type="ECO:0000256" key="1">
    <source>
        <dbReference type="SAM" id="Phobius"/>
    </source>
</evidence>
<feature type="transmembrane region" description="Helical" evidence="1">
    <location>
        <begin position="140"/>
        <end position="161"/>
    </location>
</feature>
<feature type="transmembrane region" description="Helical" evidence="1">
    <location>
        <begin position="44"/>
        <end position="61"/>
    </location>
</feature>
<keyword evidence="3" id="KW-1185">Reference proteome</keyword>
<dbReference type="Proteomes" id="UP000018296">
    <property type="component" value="Unassembled WGS sequence"/>
</dbReference>
<dbReference type="Pfam" id="PF10947">
    <property type="entry name" value="DUF2628"/>
    <property type="match status" value="1"/>
</dbReference>
<sequence>MNTDWGVHYLDLDADTREELLIYLGKNDETYEKRWTKMSKKRRFFSWNWSAFFAVSFWSAHRKLYYLSYGYLAFWIVDSLFSDYVPVIADYSVSFGVGILFTLFANYFCFLGALREINRLKIEIPDRNERLSYLHKNPGYNWKAFWIYFLIHTSLMIILSFT</sequence>
<keyword evidence="1" id="KW-0812">Transmembrane</keyword>
<feature type="transmembrane region" description="Helical" evidence="1">
    <location>
        <begin position="91"/>
        <end position="114"/>
    </location>
</feature>
<reference evidence="2 3" key="1">
    <citation type="journal article" date="2013" name="Genome Announc.">
        <title>Genome Sequence of Sporolactobacillus laevolacticus DSM442, an Efficient Polymer-Grade D-Lactate Producer from Agricultural Waste Cottonseed as a Nitrogen Source.</title>
        <authorList>
            <person name="Wang H."/>
            <person name="Wang L."/>
            <person name="Ju J."/>
            <person name="Yu B."/>
            <person name="Ma Y."/>
        </authorList>
    </citation>
    <scope>NUCLEOTIDE SEQUENCE [LARGE SCALE GENOMIC DNA]</scope>
    <source>
        <strain evidence="2 3">DSM 442</strain>
    </source>
</reference>
<comment type="caution">
    <text evidence="2">The sequence shown here is derived from an EMBL/GenBank/DDBJ whole genome shotgun (WGS) entry which is preliminary data.</text>
</comment>
<keyword evidence="1" id="KW-0472">Membrane</keyword>
<protein>
    <recommendedName>
        <fullName evidence="4">DUF2628 domain-containing protein</fullName>
    </recommendedName>
</protein>
<gene>
    <name evidence="2" type="ORF">P343_04905</name>
</gene>
<proteinExistence type="predicted"/>
<evidence type="ECO:0000313" key="3">
    <source>
        <dbReference type="Proteomes" id="UP000018296"/>
    </source>
</evidence>
<organism evidence="2 3">
    <name type="scientific">Sporolactobacillus laevolacticus DSM 442</name>
    <dbReference type="NCBI Taxonomy" id="1395513"/>
    <lineage>
        <taxon>Bacteria</taxon>
        <taxon>Bacillati</taxon>
        <taxon>Bacillota</taxon>
        <taxon>Bacilli</taxon>
        <taxon>Bacillales</taxon>
        <taxon>Sporolactobacillaceae</taxon>
        <taxon>Sporolactobacillus</taxon>
    </lineage>
</organism>
<accession>V6J0Q4</accession>
<dbReference type="PATRIC" id="fig|1395513.3.peg.1004"/>
<dbReference type="OrthoDB" id="6691119at2"/>
<dbReference type="EMBL" id="AWTC01000004">
    <property type="protein sequence ID" value="EST12726.1"/>
    <property type="molecule type" value="Genomic_DNA"/>
</dbReference>
<evidence type="ECO:0000313" key="2">
    <source>
        <dbReference type="EMBL" id="EST12726.1"/>
    </source>
</evidence>
<dbReference type="RefSeq" id="WP_023509282.1">
    <property type="nucleotide sequence ID" value="NZ_AWTC01000004.1"/>
</dbReference>
<dbReference type="STRING" id="1395513.P343_04905"/>
<name>V6J0Q4_9BACL</name>
<keyword evidence="1" id="KW-1133">Transmembrane helix</keyword>
<dbReference type="AlphaFoldDB" id="V6J0Q4"/>
<evidence type="ECO:0008006" key="4">
    <source>
        <dbReference type="Google" id="ProtNLM"/>
    </source>
</evidence>
<dbReference type="InterPro" id="IPR024399">
    <property type="entry name" value="DUF2628"/>
</dbReference>